<dbReference type="GO" id="GO:0052621">
    <property type="term" value="F:diguanylate cyclase activity"/>
    <property type="evidence" value="ECO:0007669"/>
    <property type="project" value="TreeGrafter"/>
</dbReference>
<evidence type="ECO:0000259" key="2">
    <source>
        <dbReference type="PROSITE" id="PS50110"/>
    </source>
</evidence>
<dbReference type="RefSeq" id="WP_172451194.1">
    <property type="nucleotide sequence ID" value="NZ_LYXE01000167.1"/>
</dbReference>
<dbReference type="Gene3D" id="3.30.70.270">
    <property type="match status" value="2"/>
</dbReference>
<evidence type="ECO:0000259" key="3">
    <source>
        <dbReference type="PROSITE" id="PS50887"/>
    </source>
</evidence>
<gene>
    <name evidence="4" type="ORF">A9Q02_19465</name>
</gene>
<dbReference type="PROSITE" id="PS50887">
    <property type="entry name" value="GGDEF"/>
    <property type="match status" value="2"/>
</dbReference>
<proteinExistence type="predicted"/>
<dbReference type="Gene3D" id="3.40.50.2300">
    <property type="match status" value="1"/>
</dbReference>
<dbReference type="SMART" id="SM00448">
    <property type="entry name" value="REC"/>
    <property type="match status" value="1"/>
</dbReference>
<evidence type="ECO:0008006" key="6">
    <source>
        <dbReference type="Google" id="ProtNLM"/>
    </source>
</evidence>
<protein>
    <recommendedName>
        <fullName evidence="6">Diguanylate cyclase response regulator</fullName>
    </recommendedName>
</protein>
<dbReference type="PANTHER" id="PTHR45138:SF9">
    <property type="entry name" value="DIGUANYLATE CYCLASE DGCM-RELATED"/>
    <property type="match status" value="1"/>
</dbReference>
<sequence>MTRPVQILIADDDPSILLLLRETLQDAGYEVRTASNGDELVRMAQEDPPDLMLIDLMMPLMDGFEAIRQLRNDTRTSHLPMLILTARSASSEVVVGFDSGADDYIVKPYDLEILLARIRRHLRRAATLPVHNPLTGLPGNILLIAELERQMQQGVAFALLYVDLDNFKAFNDVYGFARGDRAIHLLASVLTEVAPHEDFLGHIGGDDFALIHYGGRGEALCQRIINAFDARVRELYDAVDLQRGYLRSVDRQGVPRQFGMLSLSIAVVNNSGQRFASVDAMSRVAAELKHAAKHISGNSYVIDQRVAHQAASLERRGGRRPAALLICGRDLLRDSISTSLRHQGYRPLIAADVIAAQGLLARTPDPVLMIADMADEQAWTIWKQCPEGTPLIALVFHQAEAHEALARGAMVTLEMNDNLVGFIDQLMLHLPPVTVHGPGSGTSMMFEALTERKRDLEREANEDGLTLLTNHWYASRRGLEFLAQMHRQGRLLTVIMADLDQFKLVNDQWGHLVGNAVLRTVADIMRDASQSSDLVARYGGEEFLLLLPDTSLEDGRACAEEIRVAVEEYNWQALHPQMNITLSLGVVEASAWLNITLPSSERHDGDHALDAAMLEEEFEQVVAEADRRLHMAKAAGRNCVVSTEA</sequence>
<dbReference type="EMBL" id="LYXE01000167">
    <property type="protein sequence ID" value="PDV97061.1"/>
    <property type="molecule type" value="Genomic_DNA"/>
</dbReference>
<dbReference type="InterPro" id="IPR001789">
    <property type="entry name" value="Sig_transdc_resp-reg_receiver"/>
</dbReference>
<dbReference type="AlphaFoldDB" id="A0A2H3KXG7"/>
<dbReference type="SUPFAM" id="SSF55073">
    <property type="entry name" value="Nucleotide cyclase"/>
    <property type="match status" value="2"/>
</dbReference>
<organism evidence="4 5">
    <name type="scientific">Candidatus Chloroploca asiatica</name>
    <dbReference type="NCBI Taxonomy" id="1506545"/>
    <lineage>
        <taxon>Bacteria</taxon>
        <taxon>Bacillati</taxon>
        <taxon>Chloroflexota</taxon>
        <taxon>Chloroflexia</taxon>
        <taxon>Chloroflexales</taxon>
        <taxon>Chloroflexineae</taxon>
        <taxon>Oscillochloridaceae</taxon>
        <taxon>Candidatus Chloroploca</taxon>
    </lineage>
</organism>
<name>A0A2H3KXG7_9CHLR</name>
<dbReference type="PROSITE" id="PS50110">
    <property type="entry name" value="RESPONSE_REGULATORY"/>
    <property type="match status" value="1"/>
</dbReference>
<keyword evidence="5" id="KW-1185">Reference proteome</keyword>
<feature type="domain" description="Response regulatory" evidence="2">
    <location>
        <begin position="6"/>
        <end position="122"/>
    </location>
</feature>
<feature type="domain" description="GGDEF" evidence="3">
    <location>
        <begin position="490"/>
        <end position="645"/>
    </location>
</feature>
<evidence type="ECO:0000313" key="4">
    <source>
        <dbReference type="EMBL" id="PDV97061.1"/>
    </source>
</evidence>
<reference evidence="4 5" key="1">
    <citation type="submission" date="2016-05" db="EMBL/GenBank/DDBJ databases">
        <authorList>
            <person name="Lavstsen T."/>
            <person name="Jespersen J.S."/>
        </authorList>
    </citation>
    <scope>NUCLEOTIDE SEQUENCE [LARGE SCALE GENOMIC DNA]</scope>
    <source>
        <strain evidence="4 5">B7-9</strain>
    </source>
</reference>
<feature type="modified residue" description="4-aspartylphosphate" evidence="1">
    <location>
        <position position="55"/>
    </location>
</feature>
<dbReference type="InterPro" id="IPR050469">
    <property type="entry name" value="Diguanylate_Cyclase"/>
</dbReference>
<keyword evidence="1" id="KW-0597">Phosphoprotein</keyword>
<dbReference type="CDD" id="cd17574">
    <property type="entry name" value="REC_OmpR"/>
    <property type="match status" value="1"/>
</dbReference>
<dbReference type="FunFam" id="3.30.70.270:FF:000001">
    <property type="entry name" value="Diguanylate cyclase domain protein"/>
    <property type="match status" value="1"/>
</dbReference>
<dbReference type="Proteomes" id="UP000220922">
    <property type="component" value="Unassembled WGS sequence"/>
</dbReference>
<dbReference type="InterPro" id="IPR000160">
    <property type="entry name" value="GGDEF_dom"/>
</dbReference>
<dbReference type="GO" id="GO:1902201">
    <property type="term" value="P:negative regulation of bacterial-type flagellum-dependent cell motility"/>
    <property type="evidence" value="ECO:0007669"/>
    <property type="project" value="TreeGrafter"/>
</dbReference>
<dbReference type="NCBIfam" id="TIGR00254">
    <property type="entry name" value="GGDEF"/>
    <property type="match status" value="2"/>
</dbReference>
<evidence type="ECO:0000256" key="1">
    <source>
        <dbReference type="PROSITE-ProRule" id="PRU00169"/>
    </source>
</evidence>
<dbReference type="CDD" id="cd01949">
    <property type="entry name" value="GGDEF"/>
    <property type="match status" value="2"/>
</dbReference>
<dbReference type="SUPFAM" id="SSF52172">
    <property type="entry name" value="CheY-like"/>
    <property type="match status" value="2"/>
</dbReference>
<dbReference type="GO" id="GO:0005886">
    <property type="term" value="C:plasma membrane"/>
    <property type="evidence" value="ECO:0007669"/>
    <property type="project" value="TreeGrafter"/>
</dbReference>
<dbReference type="GO" id="GO:0000160">
    <property type="term" value="P:phosphorelay signal transduction system"/>
    <property type="evidence" value="ECO:0007669"/>
    <property type="project" value="InterPro"/>
</dbReference>
<evidence type="ECO:0000313" key="5">
    <source>
        <dbReference type="Proteomes" id="UP000220922"/>
    </source>
</evidence>
<dbReference type="Pfam" id="PF00990">
    <property type="entry name" value="GGDEF"/>
    <property type="match status" value="2"/>
</dbReference>
<dbReference type="InterPro" id="IPR011006">
    <property type="entry name" value="CheY-like_superfamily"/>
</dbReference>
<dbReference type="SMART" id="SM00267">
    <property type="entry name" value="GGDEF"/>
    <property type="match status" value="2"/>
</dbReference>
<feature type="domain" description="GGDEF" evidence="3">
    <location>
        <begin position="155"/>
        <end position="305"/>
    </location>
</feature>
<dbReference type="PANTHER" id="PTHR45138">
    <property type="entry name" value="REGULATORY COMPONENTS OF SENSORY TRANSDUCTION SYSTEM"/>
    <property type="match status" value="1"/>
</dbReference>
<dbReference type="GO" id="GO:0043709">
    <property type="term" value="P:cell adhesion involved in single-species biofilm formation"/>
    <property type="evidence" value="ECO:0007669"/>
    <property type="project" value="TreeGrafter"/>
</dbReference>
<comment type="caution">
    <text evidence="4">The sequence shown here is derived from an EMBL/GenBank/DDBJ whole genome shotgun (WGS) entry which is preliminary data.</text>
</comment>
<accession>A0A2H3KXG7</accession>
<dbReference type="InterPro" id="IPR043128">
    <property type="entry name" value="Rev_trsase/Diguanyl_cyclase"/>
</dbReference>
<dbReference type="InterPro" id="IPR029787">
    <property type="entry name" value="Nucleotide_cyclase"/>
</dbReference>
<dbReference type="Pfam" id="PF00072">
    <property type="entry name" value="Response_reg"/>
    <property type="match status" value="1"/>
</dbReference>